<reference evidence="1 2" key="1">
    <citation type="journal article" date="2021" name="Elife">
        <title>Chloroplast acquisition without the gene transfer in kleptoplastic sea slugs, Plakobranchus ocellatus.</title>
        <authorList>
            <person name="Maeda T."/>
            <person name="Takahashi S."/>
            <person name="Yoshida T."/>
            <person name="Shimamura S."/>
            <person name="Takaki Y."/>
            <person name="Nagai Y."/>
            <person name="Toyoda A."/>
            <person name="Suzuki Y."/>
            <person name="Arimoto A."/>
            <person name="Ishii H."/>
            <person name="Satoh N."/>
            <person name="Nishiyama T."/>
            <person name="Hasebe M."/>
            <person name="Maruyama T."/>
            <person name="Minagawa J."/>
            <person name="Obokata J."/>
            <person name="Shigenobu S."/>
        </authorList>
    </citation>
    <scope>NUCLEOTIDE SEQUENCE [LARGE SCALE GENOMIC DNA]</scope>
</reference>
<comment type="caution">
    <text evidence="1">The sequence shown here is derived from an EMBL/GenBank/DDBJ whole genome shotgun (WGS) entry which is preliminary data.</text>
</comment>
<gene>
    <name evidence="1" type="ORF">PoB_001811300</name>
</gene>
<proteinExistence type="predicted"/>
<dbReference type="AlphaFoldDB" id="A0AAV3ZA18"/>
<organism evidence="1 2">
    <name type="scientific">Plakobranchus ocellatus</name>
    <dbReference type="NCBI Taxonomy" id="259542"/>
    <lineage>
        <taxon>Eukaryota</taxon>
        <taxon>Metazoa</taxon>
        <taxon>Spiralia</taxon>
        <taxon>Lophotrochozoa</taxon>
        <taxon>Mollusca</taxon>
        <taxon>Gastropoda</taxon>
        <taxon>Heterobranchia</taxon>
        <taxon>Euthyneura</taxon>
        <taxon>Panpulmonata</taxon>
        <taxon>Sacoglossa</taxon>
        <taxon>Placobranchoidea</taxon>
        <taxon>Plakobranchidae</taxon>
        <taxon>Plakobranchus</taxon>
    </lineage>
</organism>
<keyword evidence="2" id="KW-1185">Reference proteome</keyword>
<protein>
    <submittedName>
        <fullName evidence="1">Uncharacterized protein</fullName>
    </submittedName>
</protein>
<evidence type="ECO:0000313" key="2">
    <source>
        <dbReference type="Proteomes" id="UP000735302"/>
    </source>
</evidence>
<sequence>MRTQRNRKKYRSFELIAPSVSVYFPSVAIPPLQITTIETGPHKFVYCCTERDSQTSYTGGHVDPSGWYGDHGDIFGELADKVCITSPLLDHTKSMLVACLGWT</sequence>
<dbReference type="Proteomes" id="UP000735302">
    <property type="component" value="Unassembled WGS sequence"/>
</dbReference>
<name>A0AAV3ZA18_9GAST</name>
<accession>A0AAV3ZA18</accession>
<dbReference type="EMBL" id="BLXT01002155">
    <property type="protein sequence ID" value="GFN91607.1"/>
    <property type="molecule type" value="Genomic_DNA"/>
</dbReference>
<evidence type="ECO:0000313" key="1">
    <source>
        <dbReference type="EMBL" id="GFN91607.1"/>
    </source>
</evidence>